<feature type="domain" description="Peroxin/Ferlin" evidence="7">
    <location>
        <begin position="207"/>
        <end position="270"/>
    </location>
</feature>
<feature type="transmembrane region" description="Helical" evidence="6">
    <location>
        <begin position="42"/>
        <end position="73"/>
    </location>
</feature>
<dbReference type="GO" id="GO:0012505">
    <property type="term" value="C:endomembrane system"/>
    <property type="evidence" value="ECO:0007669"/>
    <property type="project" value="UniProtKB-SubCell"/>
</dbReference>
<organism evidence="8 9">
    <name type="scientific">Cylindrobasidium torrendii FP15055 ss-10</name>
    <dbReference type="NCBI Taxonomy" id="1314674"/>
    <lineage>
        <taxon>Eukaryota</taxon>
        <taxon>Fungi</taxon>
        <taxon>Dikarya</taxon>
        <taxon>Basidiomycota</taxon>
        <taxon>Agaricomycotina</taxon>
        <taxon>Agaricomycetes</taxon>
        <taxon>Agaricomycetidae</taxon>
        <taxon>Agaricales</taxon>
        <taxon>Marasmiineae</taxon>
        <taxon>Physalacriaceae</taxon>
        <taxon>Cylindrobasidium</taxon>
    </lineage>
</organism>
<dbReference type="Pfam" id="PF06398">
    <property type="entry name" value="Pex24p"/>
    <property type="match status" value="1"/>
</dbReference>
<feature type="region of interest" description="Disordered" evidence="5">
    <location>
        <begin position="391"/>
        <end position="446"/>
    </location>
</feature>
<evidence type="ECO:0000313" key="8">
    <source>
        <dbReference type="EMBL" id="KIY74256.1"/>
    </source>
</evidence>
<feature type="compositionally biased region" description="Polar residues" evidence="5">
    <location>
        <begin position="416"/>
        <end position="428"/>
    </location>
</feature>
<dbReference type="GO" id="GO:0007031">
    <property type="term" value="P:peroxisome organization"/>
    <property type="evidence" value="ECO:0007669"/>
    <property type="project" value="UniProtKB-ARBA"/>
</dbReference>
<dbReference type="InterPro" id="IPR052646">
    <property type="entry name" value="Peroxisomal_PEX28-32"/>
</dbReference>
<keyword evidence="3 6" id="KW-1133">Transmembrane helix</keyword>
<feature type="compositionally biased region" description="Basic and acidic residues" evidence="5">
    <location>
        <begin position="310"/>
        <end position="323"/>
    </location>
</feature>
<dbReference type="OrthoDB" id="5586090at2759"/>
<reference evidence="8 9" key="1">
    <citation type="journal article" date="2015" name="Fungal Genet. Biol.">
        <title>Evolution of novel wood decay mechanisms in Agaricales revealed by the genome sequences of Fistulina hepatica and Cylindrobasidium torrendii.</title>
        <authorList>
            <person name="Floudas D."/>
            <person name="Held B.W."/>
            <person name="Riley R."/>
            <person name="Nagy L.G."/>
            <person name="Koehler G."/>
            <person name="Ransdell A.S."/>
            <person name="Younus H."/>
            <person name="Chow J."/>
            <person name="Chiniquy J."/>
            <person name="Lipzen A."/>
            <person name="Tritt A."/>
            <person name="Sun H."/>
            <person name="Haridas S."/>
            <person name="LaButti K."/>
            <person name="Ohm R.A."/>
            <person name="Kues U."/>
            <person name="Blanchette R.A."/>
            <person name="Grigoriev I.V."/>
            <person name="Minto R.E."/>
            <person name="Hibbett D.S."/>
        </authorList>
    </citation>
    <scope>NUCLEOTIDE SEQUENCE [LARGE SCALE GENOMIC DNA]</scope>
    <source>
        <strain evidence="8 9">FP15055 ss-10</strain>
    </source>
</reference>
<gene>
    <name evidence="8" type="ORF">CYLTODRAFT_484583</name>
</gene>
<keyword evidence="4 6" id="KW-0472">Membrane</keyword>
<proteinExistence type="predicted"/>
<feature type="compositionally biased region" description="Acidic residues" evidence="5">
    <location>
        <begin position="324"/>
        <end position="336"/>
    </location>
</feature>
<comment type="subcellular location">
    <subcellularLocation>
        <location evidence="1">Endomembrane system</location>
        <topology evidence="1">Multi-pass membrane protein</topology>
    </subcellularLocation>
</comment>
<dbReference type="EMBL" id="KN880431">
    <property type="protein sequence ID" value="KIY74256.1"/>
    <property type="molecule type" value="Genomic_DNA"/>
</dbReference>
<dbReference type="InterPro" id="IPR010482">
    <property type="entry name" value="TECPR1-like_DysF"/>
</dbReference>
<sequence>MTLSVHDLPASLTSALIRLGPLISTARVFLECASWKHARWSASFVLVAAWWALCLLVTRAWMLGLLALGGAWWQARQERRGLGRIGRPRTVGTEAGIQRTVDDLHILDRLLPGWPSTLPELNTRAAIFIGTTWLSICVLVPGRILIGIAGSVVLCVRAPWFVYLAHTLWRSAYIRWAAYTAWARISGTPLQRSIVPQSVSPPTPTEDDLFLFTVYQNERWWVGLDWTAALLPNERPSWSSAPPACHAVAPPALFALPPGWEWVEKEWSVLVKTTDEHDAERVERPLPATEDSDKEKSGLLAKAAGRFTLDSKHEKPVEATEEKSNDDDEPDPEPLTDADGWVQCDNKWQAGKGKYTRFRRWTRIAVVRPAPAVQTTSVIASLPNHETSYFTRQASETSRSPTRQVKPDSPKEAQVYAQSTAHSPSQLKGSKLSERLKSALGSPSAR</sequence>
<dbReference type="STRING" id="1314674.A0A0D7BX94"/>
<dbReference type="PANTHER" id="PTHR31679">
    <property type="entry name" value="PEROXISOMAL MEMBRANE PROTEIN PEX30-RELATED"/>
    <property type="match status" value="1"/>
</dbReference>
<name>A0A0D7BX94_9AGAR</name>
<evidence type="ECO:0000256" key="5">
    <source>
        <dbReference type="SAM" id="MobiDB-lite"/>
    </source>
</evidence>
<evidence type="ECO:0000256" key="2">
    <source>
        <dbReference type="ARBA" id="ARBA00022692"/>
    </source>
</evidence>
<evidence type="ECO:0000256" key="3">
    <source>
        <dbReference type="ARBA" id="ARBA00022989"/>
    </source>
</evidence>
<accession>A0A0D7BX94</accession>
<keyword evidence="9" id="KW-1185">Reference proteome</keyword>
<keyword evidence="2 6" id="KW-0812">Transmembrane</keyword>
<dbReference type="AlphaFoldDB" id="A0A0D7BX94"/>
<feature type="region of interest" description="Disordered" evidence="5">
    <location>
        <begin position="310"/>
        <end position="342"/>
    </location>
</feature>
<dbReference type="InterPro" id="IPR006614">
    <property type="entry name" value="Peroxin/Ferlin"/>
</dbReference>
<dbReference type="SMART" id="SM00693">
    <property type="entry name" value="DysFN"/>
    <property type="match status" value="1"/>
</dbReference>
<protein>
    <recommendedName>
        <fullName evidence="7">Peroxin/Ferlin domain-containing protein</fullName>
    </recommendedName>
</protein>
<evidence type="ECO:0000256" key="4">
    <source>
        <dbReference type="ARBA" id="ARBA00023136"/>
    </source>
</evidence>
<evidence type="ECO:0000256" key="6">
    <source>
        <dbReference type="SAM" id="Phobius"/>
    </source>
</evidence>
<evidence type="ECO:0000256" key="1">
    <source>
        <dbReference type="ARBA" id="ARBA00004127"/>
    </source>
</evidence>
<feature type="compositionally biased region" description="Basic and acidic residues" evidence="5">
    <location>
        <begin position="274"/>
        <end position="284"/>
    </location>
</feature>
<dbReference type="Proteomes" id="UP000054007">
    <property type="component" value="Unassembled WGS sequence"/>
</dbReference>
<dbReference type="GO" id="GO:0005778">
    <property type="term" value="C:peroxisomal membrane"/>
    <property type="evidence" value="ECO:0007669"/>
    <property type="project" value="TreeGrafter"/>
</dbReference>
<evidence type="ECO:0000259" key="7">
    <source>
        <dbReference type="SMART" id="SM00693"/>
    </source>
</evidence>
<feature type="region of interest" description="Disordered" evidence="5">
    <location>
        <begin position="274"/>
        <end position="297"/>
    </location>
</feature>
<feature type="compositionally biased region" description="Polar residues" evidence="5">
    <location>
        <begin position="391"/>
        <end position="403"/>
    </location>
</feature>
<dbReference type="PANTHER" id="PTHR31679:SF2">
    <property type="entry name" value="PEROXISOMAL MEMBRANE PROTEIN PEX30-RELATED"/>
    <property type="match status" value="1"/>
</dbReference>
<evidence type="ECO:0000313" key="9">
    <source>
        <dbReference type="Proteomes" id="UP000054007"/>
    </source>
</evidence>